<gene>
    <name evidence="4" type="ORF">OEZ85_011079</name>
</gene>
<dbReference type="Proteomes" id="UP001244341">
    <property type="component" value="Chromosome 2b"/>
</dbReference>
<reference evidence="4 5" key="1">
    <citation type="submission" date="2023-05" db="EMBL/GenBank/DDBJ databases">
        <title>A 100% complete, gapless, phased diploid assembly of the Scenedesmus obliquus UTEX 3031 genome.</title>
        <authorList>
            <person name="Biondi T.C."/>
            <person name="Hanschen E.R."/>
            <person name="Kwon T."/>
            <person name="Eng W."/>
            <person name="Kruse C.P.S."/>
            <person name="Koehler S.I."/>
            <person name="Kunde Y."/>
            <person name="Gleasner C.D."/>
            <person name="You Mak K.T."/>
            <person name="Polle J."/>
            <person name="Hovde B.T."/>
            <person name="Starkenburg S.R."/>
        </authorList>
    </citation>
    <scope>NUCLEOTIDE SEQUENCE [LARGE SCALE GENOMIC DNA]</scope>
    <source>
        <strain evidence="4 5">DOE0152z</strain>
    </source>
</reference>
<keyword evidence="3" id="KW-0677">Repeat</keyword>
<keyword evidence="5" id="KW-1185">Reference proteome</keyword>
<name>A0ABY8TP63_TETOB</name>
<organism evidence="4 5">
    <name type="scientific">Tetradesmus obliquus</name>
    <name type="common">Green alga</name>
    <name type="synonym">Acutodesmus obliquus</name>
    <dbReference type="NCBI Taxonomy" id="3088"/>
    <lineage>
        <taxon>Eukaryota</taxon>
        <taxon>Viridiplantae</taxon>
        <taxon>Chlorophyta</taxon>
        <taxon>core chlorophytes</taxon>
        <taxon>Chlorophyceae</taxon>
        <taxon>CS clade</taxon>
        <taxon>Sphaeropleales</taxon>
        <taxon>Scenedesmaceae</taxon>
        <taxon>Tetradesmus</taxon>
    </lineage>
</organism>
<proteinExistence type="predicted"/>
<dbReference type="Gene3D" id="3.80.10.10">
    <property type="entry name" value="Ribonuclease Inhibitor"/>
    <property type="match status" value="2"/>
</dbReference>
<evidence type="ECO:0000313" key="4">
    <source>
        <dbReference type="EMBL" id="WIA10914.1"/>
    </source>
</evidence>
<dbReference type="PANTHER" id="PTHR48051:SF1">
    <property type="entry name" value="RAS SUPPRESSOR PROTEIN 1"/>
    <property type="match status" value="1"/>
</dbReference>
<dbReference type="InterPro" id="IPR032675">
    <property type="entry name" value="LRR_dom_sf"/>
</dbReference>
<evidence type="ECO:0000256" key="3">
    <source>
        <dbReference type="ARBA" id="ARBA00022737"/>
    </source>
</evidence>
<protein>
    <submittedName>
        <fullName evidence="4">Uncharacterized protein</fullName>
    </submittedName>
</protein>
<dbReference type="PANTHER" id="PTHR48051">
    <property type="match status" value="1"/>
</dbReference>
<evidence type="ECO:0000313" key="5">
    <source>
        <dbReference type="Proteomes" id="UP001244341"/>
    </source>
</evidence>
<comment type="subcellular location">
    <subcellularLocation>
        <location evidence="1">Cytoplasm</location>
        <location evidence="1">Cytoskeleton</location>
        <location evidence="1">Cilium axoneme</location>
    </subcellularLocation>
</comment>
<sequence>MPPEAIKLVLQKRSSICAPRDLANLLNSSRELRTTALQCHAAGISVSVSNAAMPGFASWLMKHSNLVGDISIGADVHDEAPLLHSLQAVAAAAAAAAAPFALRSFSSCYGNMHHSTALVDALPAASLTCLQLGQLPDEGYRSLGAKVNLQRLELRDVPGSYLEHLPCQLLELHLTTLTDEPQHLSHLQRLTRLSLTKPGNSIRPGSKLPVSLRHLEVDLEPVIGGQIAALGITGLQQLQQLSLRQCKEPAGALASLTAMQHLTELELCFTQHGFAAGAQPYMLRGLPMLRRLHFSVENLEEDEDDEEVVEGAHFQQWKDAVARASSSLTSLSWHLYNYGNYAPLMSDVCSRIAGLTHLRELSLRIGSSSVQLDALHLTSLTQLTSLRVCRAGVGDFAAAEIACELQQLQDLWLERCSISNAAVLAPIRRLRQLRQLTLVGNKGLATNENLQLLTRLRKLTSLQLIDKQNVRPSLQAENAFWAALRSLQQQQ</sequence>
<evidence type="ECO:0000256" key="2">
    <source>
        <dbReference type="ARBA" id="ARBA00022614"/>
    </source>
</evidence>
<dbReference type="EMBL" id="CP126209">
    <property type="protein sequence ID" value="WIA10914.1"/>
    <property type="molecule type" value="Genomic_DNA"/>
</dbReference>
<dbReference type="InterPro" id="IPR050216">
    <property type="entry name" value="LRR_domain-containing"/>
</dbReference>
<keyword evidence="2" id="KW-0433">Leucine-rich repeat</keyword>
<accession>A0ABY8TP63</accession>
<dbReference type="SUPFAM" id="SSF52058">
    <property type="entry name" value="L domain-like"/>
    <property type="match status" value="1"/>
</dbReference>
<evidence type="ECO:0000256" key="1">
    <source>
        <dbReference type="ARBA" id="ARBA00004430"/>
    </source>
</evidence>